<dbReference type="RefSeq" id="XP_013079382.2">
    <property type="nucleotide sequence ID" value="XM_013223928.2"/>
</dbReference>
<evidence type="ECO:0000313" key="1">
    <source>
        <dbReference type="Proteomes" id="UP001165740"/>
    </source>
</evidence>
<dbReference type="OrthoDB" id="10645649at2759"/>
<keyword evidence="1" id="KW-1185">Reference proteome</keyword>
<dbReference type="Proteomes" id="UP001165740">
    <property type="component" value="Chromosome 9"/>
</dbReference>
<proteinExistence type="predicted"/>
<protein>
    <submittedName>
        <fullName evidence="2">Uncharacterized protein LOC106065168</fullName>
    </submittedName>
</protein>
<dbReference type="InterPro" id="IPR010404">
    <property type="entry name" value="CpcT/CpeT"/>
</dbReference>
<dbReference type="InterPro" id="IPR038672">
    <property type="entry name" value="CpcT/CpeT_sf"/>
</dbReference>
<dbReference type="AlphaFoldDB" id="A0A9U8EA88"/>
<gene>
    <name evidence="2" type="primary">LOC106065168</name>
</gene>
<reference evidence="2" key="1">
    <citation type="submission" date="2025-08" db="UniProtKB">
        <authorList>
            <consortium name="RefSeq"/>
        </authorList>
    </citation>
    <scope>IDENTIFICATION</scope>
</reference>
<dbReference type="Gene3D" id="2.40.128.590">
    <property type="entry name" value="CpcT/CpeT domain"/>
    <property type="match status" value="1"/>
</dbReference>
<dbReference type="GO" id="GO:0016829">
    <property type="term" value="F:lyase activity"/>
    <property type="evidence" value="ECO:0007669"/>
    <property type="project" value="InterPro"/>
</dbReference>
<sequence length="237" mass="27102">MLYIVPVDAVVFMQEMETLRPTLVFTLLFVVTFVASEEPSQSVIDFMNVLNGEFTNIKQVDDEEAQNSPIRHPFSSLTFKPWTVAAFDQTSILFVEQTFNDFVARREVVVVMETDDGNIRLIPYNFTNNLISGPGAFDLESLNNLSPKDFTYLEDCTIRFSRLGRQLYVGIWPDCKVYVNEKHPGYVLTLTCNTINADVVQKESLEHVPEPYFHIVQGEKFPLPSYLSDFDTNKLCS</sequence>
<dbReference type="GeneID" id="106065168"/>
<dbReference type="Pfam" id="PF06206">
    <property type="entry name" value="CpeT"/>
    <property type="match status" value="1"/>
</dbReference>
<accession>A0A9U8EA88</accession>
<evidence type="ECO:0000313" key="2">
    <source>
        <dbReference type="RefSeq" id="XP_013079382.2"/>
    </source>
</evidence>
<name>A0A9U8EA88_BIOGL</name>
<organism evidence="1 2">
    <name type="scientific">Biomphalaria glabrata</name>
    <name type="common">Bloodfluke planorb</name>
    <name type="synonym">Freshwater snail</name>
    <dbReference type="NCBI Taxonomy" id="6526"/>
    <lineage>
        <taxon>Eukaryota</taxon>
        <taxon>Metazoa</taxon>
        <taxon>Spiralia</taxon>
        <taxon>Lophotrochozoa</taxon>
        <taxon>Mollusca</taxon>
        <taxon>Gastropoda</taxon>
        <taxon>Heterobranchia</taxon>
        <taxon>Euthyneura</taxon>
        <taxon>Panpulmonata</taxon>
        <taxon>Hygrophila</taxon>
        <taxon>Lymnaeoidea</taxon>
        <taxon>Planorbidae</taxon>
        <taxon>Biomphalaria</taxon>
    </lineage>
</organism>
<dbReference type="KEGG" id="bgt:106065168"/>